<dbReference type="EMBL" id="BBWV01000004">
    <property type="protein sequence ID" value="GAO44897.1"/>
    <property type="molecule type" value="Genomic_DNA"/>
</dbReference>
<dbReference type="RefSeq" id="WP_046370890.1">
    <property type="nucleotide sequence ID" value="NZ_BBWV01000004.1"/>
</dbReference>
<organism evidence="1 2">
    <name type="scientific">Flavihumibacter petaseus NBRC 106054</name>
    <dbReference type="NCBI Taxonomy" id="1220578"/>
    <lineage>
        <taxon>Bacteria</taxon>
        <taxon>Pseudomonadati</taxon>
        <taxon>Bacteroidota</taxon>
        <taxon>Chitinophagia</taxon>
        <taxon>Chitinophagales</taxon>
        <taxon>Chitinophagaceae</taxon>
        <taxon>Flavihumibacter</taxon>
    </lineage>
</organism>
<evidence type="ECO:0000313" key="1">
    <source>
        <dbReference type="EMBL" id="GAO44897.1"/>
    </source>
</evidence>
<accession>A0A0E9N4M4</accession>
<name>A0A0E9N4M4_9BACT</name>
<sequence>MNKFLAGLRRSEAIDQLQRIFPSQSRAAVESAYDLAGGKKRVAYRMLETEELLAKGEAAW</sequence>
<gene>
    <name evidence="1" type="ORF">FPE01S_04_01400</name>
</gene>
<proteinExistence type="predicted"/>
<dbReference type="Proteomes" id="UP000033121">
    <property type="component" value="Unassembled WGS sequence"/>
</dbReference>
<evidence type="ECO:0000313" key="2">
    <source>
        <dbReference type="Proteomes" id="UP000033121"/>
    </source>
</evidence>
<dbReference type="AlphaFoldDB" id="A0A0E9N4M4"/>
<reference evidence="1 2" key="1">
    <citation type="submission" date="2015-04" db="EMBL/GenBank/DDBJ databases">
        <title>Whole genome shotgun sequence of Flavihumibacter petaseus NBRC 106054.</title>
        <authorList>
            <person name="Miyazawa S."/>
            <person name="Hosoyama A."/>
            <person name="Hashimoto M."/>
            <person name="Noguchi M."/>
            <person name="Tsuchikane K."/>
            <person name="Ohji S."/>
            <person name="Yamazoe A."/>
            <person name="Ichikawa N."/>
            <person name="Kimura A."/>
            <person name="Fujita N."/>
        </authorList>
    </citation>
    <scope>NUCLEOTIDE SEQUENCE [LARGE SCALE GENOMIC DNA]</scope>
    <source>
        <strain evidence="1 2">NBRC 106054</strain>
    </source>
</reference>
<protein>
    <submittedName>
        <fullName evidence="1">Uncharacterized protein</fullName>
    </submittedName>
</protein>
<comment type="caution">
    <text evidence="1">The sequence shown here is derived from an EMBL/GenBank/DDBJ whole genome shotgun (WGS) entry which is preliminary data.</text>
</comment>
<keyword evidence="2" id="KW-1185">Reference proteome</keyword>